<dbReference type="AlphaFoldDB" id="A0A6J4J3R0"/>
<name>A0A6J4J3R0_9CHLR</name>
<dbReference type="EMBL" id="CADCTR010000874">
    <property type="protein sequence ID" value="CAA9269516.1"/>
    <property type="molecule type" value="Genomic_DNA"/>
</dbReference>
<feature type="region of interest" description="Disordered" evidence="1">
    <location>
        <begin position="1"/>
        <end position="35"/>
    </location>
</feature>
<evidence type="ECO:0000313" key="2">
    <source>
        <dbReference type="EMBL" id="CAA9269516.1"/>
    </source>
</evidence>
<gene>
    <name evidence="2" type="ORF">AVDCRST_MAG93-2572</name>
</gene>
<sequence length="35" mass="4058">PQCPGPARCALEARQTLDHQSRSRLRAKKNQRDRL</sequence>
<feature type="non-terminal residue" evidence="2">
    <location>
        <position position="1"/>
    </location>
</feature>
<reference evidence="2" key="1">
    <citation type="submission" date="2020-02" db="EMBL/GenBank/DDBJ databases">
        <authorList>
            <person name="Meier V. D."/>
        </authorList>
    </citation>
    <scope>NUCLEOTIDE SEQUENCE</scope>
    <source>
        <strain evidence="2">AVDCRST_MAG93</strain>
    </source>
</reference>
<accession>A0A6J4J3R0</accession>
<feature type="non-terminal residue" evidence="2">
    <location>
        <position position="35"/>
    </location>
</feature>
<proteinExistence type="predicted"/>
<protein>
    <submittedName>
        <fullName evidence="2">Uncharacterized protein</fullName>
    </submittedName>
</protein>
<evidence type="ECO:0000256" key="1">
    <source>
        <dbReference type="SAM" id="MobiDB-lite"/>
    </source>
</evidence>
<organism evidence="2">
    <name type="scientific">uncultured Chloroflexia bacterium</name>
    <dbReference type="NCBI Taxonomy" id="1672391"/>
    <lineage>
        <taxon>Bacteria</taxon>
        <taxon>Bacillati</taxon>
        <taxon>Chloroflexota</taxon>
        <taxon>Chloroflexia</taxon>
        <taxon>environmental samples</taxon>
    </lineage>
</organism>